<organism evidence="2 3">
    <name type="scientific">Actinophytocola glycyrrhizae</name>
    <dbReference type="NCBI Taxonomy" id="2044873"/>
    <lineage>
        <taxon>Bacteria</taxon>
        <taxon>Bacillati</taxon>
        <taxon>Actinomycetota</taxon>
        <taxon>Actinomycetes</taxon>
        <taxon>Pseudonocardiales</taxon>
        <taxon>Pseudonocardiaceae</taxon>
    </lineage>
</organism>
<dbReference type="SMART" id="SM00530">
    <property type="entry name" value="HTH_XRE"/>
    <property type="match status" value="1"/>
</dbReference>
<dbReference type="EMBL" id="JBHSIS010000007">
    <property type="protein sequence ID" value="MFC4855480.1"/>
    <property type="molecule type" value="Genomic_DNA"/>
</dbReference>
<dbReference type="RefSeq" id="WP_378057426.1">
    <property type="nucleotide sequence ID" value="NZ_JBHSIS010000007.1"/>
</dbReference>
<dbReference type="SUPFAM" id="SSF47413">
    <property type="entry name" value="lambda repressor-like DNA-binding domains"/>
    <property type="match status" value="1"/>
</dbReference>
<protein>
    <submittedName>
        <fullName evidence="2">Helix-turn-helix domain-containing protein</fullName>
    </submittedName>
</protein>
<dbReference type="InterPro" id="IPR010982">
    <property type="entry name" value="Lambda_DNA-bd_dom_sf"/>
</dbReference>
<dbReference type="InterPro" id="IPR001387">
    <property type="entry name" value="Cro/C1-type_HTH"/>
</dbReference>
<dbReference type="Gene3D" id="1.10.260.40">
    <property type="entry name" value="lambda repressor-like DNA-binding domains"/>
    <property type="match status" value="1"/>
</dbReference>
<feature type="domain" description="HTH cro/C1-type" evidence="1">
    <location>
        <begin position="19"/>
        <end position="74"/>
    </location>
</feature>
<name>A0ABV9S1F5_9PSEU</name>
<dbReference type="Proteomes" id="UP001595859">
    <property type="component" value="Unassembled WGS sequence"/>
</dbReference>
<evidence type="ECO:0000313" key="2">
    <source>
        <dbReference type="EMBL" id="MFC4855480.1"/>
    </source>
</evidence>
<reference evidence="3" key="1">
    <citation type="journal article" date="2019" name="Int. J. Syst. Evol. Microbiol.">
        <title>The Global Catalogue of Microorganisms (GCM) 10K type strain sequencing project: providing services to taxonomists for standard genome sequencing and annotation.</title>
        <authorList>
            <consortium name="The Broad Institute Genomics Platform"/>
            <consortium name="The Broad Institute Genome Sequencing Center for Infectious Disease"/>
            <person name="Wu L."/>
            <person name="Ma J."/>
        </authorList>
    </citation>
    <scope>NUCLEOTIDE SEQUENCE [LARGE SCALE GENOMIC DNA]</scope>
    <source>
        <strain evidence="3">ZS-22-S1</strain>
    </source>
</reference>
<dbReference type="CDD" id="cd00093">
    <property type="entry name" value="HTH_XRE"/>
    <property type="match status" value="1"/>
</dbReference>
<comment type="caution">
    <text evidence="2">The sequence shown here is derived from an EMBL/GenBank/DDBJ whole genome shotgun (WGS) entry which is preliminary data.</text>
</comment>
<evidence type="ECO:0000259" key="1">
    <source>
        <dbReference type="PROSITE" id="PS50943"/>
    </source>
</evidence>
<gene>
    <name evidence="2" type="ORF">ACFPCV_18365</name>
</gene>
<evidence type="ECO:0000313" key="3">
    <source>
        <dbReference type="Proteomes" id="UP001595859"/>
    </source>
</evidence>
<proteinExistence type="predicted"/>
<dbReference type="Pfam" id="PF19054">
    <property type="entry name" value="DUF5753"/>
    <property type="match status" value="1"/>
</dbReference>
<dbReference type="Pfam" id="PF13560">
    <property type="entry name" value="HTH_31"/>
    <property type="match status" value="1"/>
</dbReference>
<sequence>MGGDRRQPRPRNRRIRARLRAIRRQRTDISLEAAAALLGWSPSTLSRTENGIREITSEEVATIVTTYKLPAAERAEIIQDARADHSSGWWDRPLPGVPEEMGVLASYAAEANSLTNWAVMLIPGLLQIEPYAMALMISDGIREEDAQLRWVARKRRQRILGNVDYTAYIHEAALYVPFGGRDTHREQLRHLVGARERGIGVRIVPRRLPYGVISHSWLYMTFPNTSPVVNVEVAEGGVYLFDDQAKLYTARVELLNRLALSSMESSTLLRSLVKEIR</sequence>
<dbReference type="PROSITE" id="PS50943">
    <property type="entry name" value="HTH_CROC1"/>
    <property type="match status" value="1"/>
</dbReference>
<keyword evidence="3" id="KW-1185">Reference proteome</keyword>
<accession>A0ABV9S1F5</accession>
<dbReference type="InterPro" id="IPR043917">
    <property type="entry name" value="DUF5753"/>
</dbReference>